<reference evidence="1" key="1">
    <citation type="submission" date="2020-05" db="UniProtKB">
        <authorList>
            <consortium name="EnsemblMetazoa"/>
        </authorList>
    </citation>
    <scope>IDENTIFICATION</scope>
    <source>
        <strain evidence="1">FUMOZ</strain>
    </source>
</reference>
<dbReference type="EnsemblMetazoa" id="AFUN003003-RA">
    <property type="protein sequence ID" value="AFUN003003-PA"/>
    <property type="gene ID" value="AFUN003003"/>
</dbReference>
<evidence type="ECO:0008006" key="2">
    <source>
        <dbReference type="Google" id="ProtNLM"/>
    </source>
</evidence>
<dbReference type="Gene3D" id="2.10.25.10">
    <property type="entry name" value="Laminin"/>
    <property type="match status" value="1"/>
</dbReference>
<evidence type="ECO:0000313" key="1">
    <source>
        <dbReference type="EnsemblMetazoa" id="AFUN003003-PA"/>
    </source>
</evidence>
<sequence length="111" mass="11906">MTTSASTAATAANTTSIRVTSATVTKYQSSSTRMPTTTAPRCIPTTCGKNEVFLCCGLCSFNTCRGWVPCLDTRCVPGCFCMVGFVRAHPKGPCIPHQNCPKVPFPLIIRQ</sequence>
<dbReference type="InterPro" id="IPR036084">
    <property type="entry name" value="Ser_inhib-like_sf"/>
</dbReference>
<accession>A0A182R9Z4</accession>
<dbReference type="STRING" id="62324.A0A182R9Z4"/>
<dbReference type="SUPFAM" id="SSF57567">
    <property type="entry name" value="Serine protease inhibitors"/>
    <property type="match status" value="1"/>
</dbReference>
<protein>
    <recommendedName>
        <fullName evidence="2">TIL domain-containing protein</fullName>
    </recommendedName>
</protein>
<dbReference type="VEuPathDB" id="VectorBase:AFUN003003"/>
<name>A0A182R9Z4_ANOFN</name>
<dbReference type="AlphaFoldDB" id="A0A182R9Z4"/>
<organism evidence="1">
    <name type="scientific">Anopheles funestus</name>
    <name type="common">African malaria mosquito</name>
    <dbReference type="NCBI Taxonomy" id="62324"/>
    <lineage>
        <taxon>Eukaryota</taxon>
        <taxon>Metazoa</taxon>
        <taxon>Ecdysozoa</taxon>
        <taxon>Arthropoda</taxon>
        <taxon>Hexapoda</taxon>
        <taxon>Insecta</taxon>
        <taxon>Pterygota</taxon>
        <taxon>Neoptera</taxon>
        <taxon>Endopterygota</taxon>
        <taxon>Diptera</taxon>
        <taxon>Nematocera</taxon>
        <taxon>Culicoidea</taxon>
        <taxon>Culicidae</taxon>
        <taxon>Anophelinae</taxon>
        <taxon>Anopheles</taxon>
    </lineage>
</organism>
<proteinExistence type="predicted"/>
<dbReference type="VEuPathDB" id="VectorBase:AFUN2_008581"/>